<accession>A0ABU4RB28</accession>
<evidence type="ECO:0008006" key="3">
    <source>
        <dbReference type="Google" id="ProtNLM"/>
    </source>
</evidence>
<dbReference type="EMBL" id="JAWXVI010000003">
    <property type="protein sequence ID" value="MDX6188695.1"/>
    <property type="molecule type" value="Genomic_DNA"/>
</dbReference>
<evidence type="ECO:0000313" key="2">
    <source>
        <dbReference type="Proteomes" id="UP001273350"/>
    </source>
</evidence>
<organism evidence="1 2">
    <name type="scientific">Flavobacterium cupriresistens</name>
    <dbReference type="NCBI Taxonomy" id="2893885"/>
    <lineage>
        <taxon>Bacteria</taxon>
        <taxon>Pseudomonadati</taxon>
        <taxon>Bacteroidota</taxon>
        <taxon>Flavobacteriia</taxon>
        <taxon>Flavobacteriales</taxon>
        <taxon>Flavobacteriaceae</taxon>
        <taxon>Flavobacterium</taxon>
    </lineage>
</organism>
<gene>
    <name evidence="1" type="ORF">SGQ83_04970</name>
</gene>
<evidence type="ECO:0000313" key="1">
    <source>
        <dbReference type="EMBL" id="MDX6188695.1"/>
    </source>
</evidence>
<proteinExistence type="predicted"/>
<reference evidence="1 2" key="1">
    <citation type="submission" date="2023-11" db="EMBL/GenBank/DDBJ databases">
        <title>Unpublished Manusciprt.</title>
        <authorList>
            <person name="Saticioglu I.B."/>
            <person name="Ay H."/>
            <person name="Ajmi N."/>
            <person name="Altun S."/>
            <person name="Duman M."/>
        </authorList>
    </citation>
    <scope>NUCLEOTIDE SEQUENCE [LARGE SCALE GENOMIC DNA]</scope>
    <source>
        <strain evidence="1 2">Fl-318</strain>
    </source>
</reference>
<dbReference type="RefSeq" id="WP_230004747.1">
    <property type="nucleotide sequence ID" value="NZ_CP087134.1"/>
</dbReference>
<sequence length="246" mass="27026">MKKKFTLEIASPCSESFDKMTVNSNGSFCDSCMKNVIDLSAKTNSEVAKFIAGNKDKNICARLKTTQLEEEFEHNEISKINTLKYAAVAASVLLTSNLVAQEKTPVATEVSCPKPNVHTVGKIAINKTADKEVSILVKGKLIETKTNKPFDGKTYPNLMLSINGFESVVKVNPKTGEFSVPMRVLKTDKTLEIVLRGDDYYLSKAIPFTFSSVKNKVLLQDISIAAEELSRIYIAGGLGINYSSKR</sequence>
<keyword evidence="2" id="KW-1185">Reference proteome</keyword>
<name>A0ABU4RB28_9FLAO</name>
<protein>
    <recommendedName>
        <fullName evidence="3">DUF1289 domain-containing protein</fullName>
    </recommendedName>
</protein>
<comment type="caution">
    <text evidence="1">The sequence shown here is derived from an EMBL/GenBank/DDBJ whole genome shotgun (WGS) entry which is preliminary data.</text>
</comment>
<dbReference type="Proteomes" id="UP001273350">
    <property type="component" value="Unassembled WGS sequence"/>
</dbReference>